<reference evidence="6" key="2">
    <citation type="submission" date="2021-04" db="EMBL/GenBank/DDBJ databases">
        <title>Saccharothrix algeriensis WGS.</title>
        <authorList>
            <person name="Stuskova K."/>
            <person name="Hakalova E."/>
            <person name="Tebbal A.B."/>
            <person name="Eichmeier A."/>
        </authorList>
    </citation>
    <scope>NUCLEOTIDE SEQUENCE</scope>
    <source>
        <strain evidence="6">NRRL B-24137</strain>
    </source>
</reference>
<evidence type="ECO:0000313" key="8">
    <source>
        <dbReference type="Proteomes" id="UP001195724"/>
    </source>
</evidence>
<dbReference type="InterPro" id="IPR055170">
    <property type="entry name" value="GFO_IDH_MocA-like_dom"/>
</dbReference>
<dbReference type="AlphaFoldDB" id="A0A8T8I1G5"/>
<feature type="domain" description="GFO/IDH/MocA-like oxidoreductase" evidence="4">
    <location>
        <begin position="134"/>
        <end position="249"/>
    </location>
</feature>
<evidence type="ECO:0000313" key="7">
    <source>
        <dbReference type="Proteomes" id="UP000671828"/>
    </source>
</evidence>
<dbReference type="GO" id="GO:0000166">
    <property type="term" value="F:nucleotide binding"/>
    <property type="evidence" value="ECO:0007669"/>
    <property type="project" value="InterPro"/>
</dbReference>
<dbReference type="InterPro" id="IPR000683">
    <property type="entry name" value="Gfo/Idh/MocA-like_OxRdtase_N"/>
</dbReference>
<accession>A0A8T8I1G5</accession>
<dbReference type="InterPro" id="IPR036291">
    <property type="entry name" value="NAD(P)-bd_dom_sf"/>
</dbReference>
<dbReference type="Proteomes" id="UP000671828">
    <property type="component" value="Chromosome"/>
</dbReference>
<evidence type="ECO:0000313" key="6">
    <source>
        <dbReference type="EMBL" id="QTR03784.1"/>
    </source>
</evidence>
<dbReference type="RefSeq" id="WP_204840555.1">
    <property type="nucleotide sequence ID" value="NZ_JAFBCL010000001.1"/>
</dbReference>
<dbReference type="SUPFAM" id="SSF55347">
    <property type="entry name" value="Glyceraldehyde-3-phosphate dehydrogenase-like, C-terminal domain"/>
    <property type="match status" value="1"/>
</dbReference>
<dbReference type="Pfam" id="PF01408">
    <property type="entry name" value="GFO_IDH_MocA"/>
    <property type="match status" value="1"/>
</dbReference>
<sequence length="332" mass="35233">MTDLDLRWGVLGATAHISTRVAPAIHRTPGNTVTAVAARPGRVDASARFAGRFGATVHDGLDRLLADADVDAVYIALPNSEHVPWTLRALAAGKHVLCEKPLALAEADVERVRRAAGELTVVEAYMYRFHPQQRRVAQLLASGAVGELRVVRAAFAGRMDLVGNIRRDPALGGGATWDVGCYAVDVSLWAFGRLPLAVRARFHAEGGAAVDTSGVATLDFGEGRSALLDYGFDYGPRSRYELQGTHGSISVRNAWAGSGEDGVITLVTPEGTTVETIPAADPYEHQAAAFHEAVRTGNAPLVTLADSRRTARVGEALVESARTGADVVLRRA</sequence>
<evidence type="ECO:0000256" key="1">
    <source>
        <dbReference type="ARBA" id="ARBA00010928"/>
    </source>
</evidence>
<evidence type="ECO:0000313" key="5">
    <source>
        <dbReference type="EMBL" id="MBM7809447.1"/>
    </source>
</evidence>
<dbReference type="Gene3D" id="3.40.50.720">
    <property type="entry name" value="NAD(P)-binding Rossmann-like Domain"/>
    <property type="match status" value="1"/>
</dbReference>
<organism evidence="6 7">
    <name type="scientific">Saccharothrix algeriensis</name>
    <dbReference type="NCBI Taxonomy" id="173560"/>
    <lineage>
        <taxon>Bacteria</taxon>
        <taxon>Bacillati</taxon>
        <taxon>Actinomycetota</taxon>
        <taxon>Actinomycetes</taxon>
        <taxon>Pseudonocardiales</taxon>
        <taxon>Pseudonocardiaceae</taxon>
        <taxon>Saccharothrix</taxon>
    </lineage>
</organism>
<dbReference type="Proteomes" id="UP001195724">
    <property type="component" value="Unassembled WGS sequence"/>
</dbReference>
<reference evidence="5 8" key="1">
    <citation type="submission" date="2021-01" db="EMBL/GenBank/DDBJ databases">
        <title>Sequencing the genomes of 1000 actinobacteria strains.</title>
        <authorList>
            <person name="Klenk H.-P."/>
        </authorList>
    </citation>
    <scope>NUCLEOTIDE SEQUENCE [LARGE SCALE GENOMIC DNA]</scope>
    <source>
        <strain evidence="5 8">DSM 44581</strain>
    </source>
</reference>
<dbReference type="Pfam" id="PF22725">
    <property type="entry name" value="GFO_IDH_MocA_C3"/>
    <property type="match status" value="1"/>
</dbReference>
<comment type="similarity">
    <text evidence="1">Belongs to the Gfo/Idh/MocA family.</text>
</comment>
<keyword evidence="2" id="KW-0560">Oxidoreductase</keyword>
<evidence type="ECO:0000259" key="4">
    <source>
        <dbReference type="Pfam" id="PF22725"/>
    </source>
</evidence>
<dbReference type="InterPro" id="IPR050984">
    <property type="entry name" value="Gfo/Idh/MocA_domain"/>
</dbReference>
<dbReference type="Gene3D" id="3.30.360.10">
    <property type="entry name" value="Dihydrodipicolinate Reductase, domain 2"/>
    <property type="match status" value="1"/>
</dbReference>
<dbReference type="GO" id="GO:0016491">
    <property type="term" value="F:oxidoreductase activity"/>
    <property type="evidence" value="ECO:0007669"/>
    <property type="project" value="UniProtKB-KW"/>
</dbReference>
<proteinExistence type="inferred from homology"/>
<dbReference type="PANTHER" id="PTHR22604">
    <property type="entry name" value="OXIDOREDUCTASES"/>
    <property type="match status" value="1"/>
</dbReference>
<evidence type="ECO:0000259" key="3">
    <source>
        <dbReference type="Pfam" id="PF01408"/>
    </source>
</evidence>
<dbReference type="EMBL" id="JAFBCL010000001">
    <property type="protein sequence ID" value="MBM7809447.1"/>
    <property type="molecule type" value="Genomic_DNA"/>
</dbReference>
<keyword evidence="8" id="KW-1185">Reference proteome</keyword>
<dbReference type="EMBL" id="CP072788">
    <property type="protein sequence ID" value="QTR03784.1"/>
    <property type="molecule type" value="Genomic_DNA"/>
</dbReference>
<gene>
    <name evidence="6" type="ORF">J7S33_01685</name>
    <name evidence="5" type="ORF">JOE68_000312</name>
</gene>
<name>A0A8T8I1G5_9PSEU</name>
<dbReference type="SUPFAM" id="SSF51735">
    <property type="entry name" value="NAD(P)-binding Rossmann-fold domains"/>
    <property type="match status" value="1"/>
</dbReference>
<protein>
    <submittedName>
        <fullName evidence="5">Dehydrogenase</fullName>
    </submittedName>
    <submittedName>
        <fullName evidence="6">Gfo/Idh/MocA family oxidoreductase</fullName>
    </submittedName>
</protein>
<feature type="domain" description="Gfo/Idh/MocA-like oxidoreductase N-terminal" evidence="3">
    <location>
        <begin position="6"/>
        <end position="121"/>
    </location>
</feature>
<dbReference type="PANTHER" id="PTHR22604:SF105">
    <property type="entry name" value="TRANS-1,2-DIHYDROBENZENE-1,2-DIOL DEHYDROGENASE"/>
    <property type="match status" value="1"/>
</dbReference>
<evidence type="ECO:0000256" key="2">
    <source>
        <dbReference type="ARBA" id="ARBA00023002"/>
    </source>
</evidence>